<dbReference type="EMBL" id="LR796217">
    <property type="protein sequence ID" value="CAB4127772.1"/>
    <property type="molecule type" value="Genomic_DNA"/>
</dbReference>
<gene>
    <name evidence="2" type="ORF">UFOVP269_39</name>
    <name evidence="1" type="ORF">UFOVP98_31</name>
</gene>
<reference evidence="2" key="1">
    <citation type="submission" date="2020-04" db="EMBL/GenBank/DDBJ databases">
        <authorList>
            <person name="Chiriac C."/>
            <person name="Salcher M."/>
            <person name="Ghai R."/>
            <person name="Kavagutti S V."/>
        </authorList>
    </citation>
    <scope>NUCLEOTIDE SEQUENCE</scope>
</reference>
<organism evidence="2">
    <name type="scientific">uncultured Caudovirales phage</name>
    <dbReference type="NCBI Taxonomy" id="2100421"/>
    <lineage>
        <taxon>Viruses</taxon>
        <taxon>Duplodnaviria</taxon>
        <taxon>Heunggongvirae</taxon>
        <taxon>Uroviricota</taxon>
        <taxon>Caudoviricetes</taxon>
        <taxon>Peduoviridae</taxon>
        <taxon>Maltschvirus</taxon>
        <taxon>Maltschvirus maltsch</taxon>
    </lineage>
</organism>
<sequence length="63" mass="7505">MKIKQAEKALQKIKNLHWFDATELLKSICTHYYVMVGSKSIVYKFKDHSIVEWFSNPNIFEAR</sequence>
<name>A0A6J5LN17_9CAUD</name>
<protein>
    <submittedName>
        <fullName evidence="2">Uncharacterized protein</fullName>
    </submittedName>
</protein>
<evidence type="ECO:0000313" key="2">
    <source>
        <dbReference type="EMBL" id="CAB4134346.1"/>
    </source>
</evidence>
<proteinExistence type="predicted"/>
<evidence type="ECO:0000313" key="1">
    <source>
        <dbReference type="EMBL" id="CAB4127772.1"/>
    </source>
</evidence>
<dbReference type="EMBL" id="LR796283">
    <property type="protein sequence ID" value="CAB4134346.1"/>
    <property type="molecule type" value="Genomic_DNA"/>
</dbReference>
<accession>A0A6J5LN17</accession>